<gene>
    <name evidence="8" type="ORF">SG0102_15530</name>
</gene>
<dbReference type="Pfam" id="PF04024">
    <property type="entry name" value="PspC"/>
    <property type="match status" value="1"/>
</dbReference>
<dbReference type="InterPro" id="IPR007168">
    <property type="entry name" value="Phageshock_PspC_N"/>
</dbReference>
<reference evidence="8 9" key="1">
    <citation type="submission" date="2018-11" db="EMBL/GenBank/DDBJ databases">
        <title>Novel Erysipelotrichaceae bacterium isolated from small intestine of a swine.</title>
        <authorList>
            <person name="Kim J.S."/>
            <person name="Choe H."/>
            <person name="Lee Y.R."/>
            <person name="Kim K.M."/>
            <person name="Park D.S."/>
        </authorList>
    </citation>
    <scope>NUCLEOTIDE SEQUENCE [LARGE SCALE GENOMIC DNA]</scope>
    <source>
        <strain evidence="8 9">SG0102</strain>
    </source>
</reference>
<name>A0A3G9JU38_9FIRM</name>
<keyword evidence="9" id="KW-1185">Reference proteome</keyword>
<evidence type="ECO:0000259" key="7">
    <source>
        <dbReference type="Pfam" id="PF04024"/>
    </source>
</evidence>
<dbReference type="InParanoid" id="A0A3G9JU38"/>
<evidence type="ECO:0000256" key="2">
    <source>
        <dbReference type="ARBA" id="ARBA00022475"/>
    </source>
</evidence>
<keyword evidence="2" id="KW-1003">Cell membrane</keyword>
<evidence type="ECO:0000256" key="6">
    <source>
        <dbReference type="SAM" id="Phobius"/>
    </source>
</evidence>
<dbReference type="GO" id="GO:0005886">
    <property type="term" value="C:plasma membrane"/>
    <property type="evidence" value="ECO:0007669"/>
    <property type="project" value="UniProtKB-SubCell"/>
</dbReference>
<dbReference type="PANTHER" id="PTHR33885:SF3">
    <property type="entry name" value="PHAGE SHOCK PROTEIN C"/>
    <property type="match status" value="1"/>
</dbReference>
<dbReference type="EMBL" id="AP019309">
    <property type="protein sequence ID" value="BBH26619.1"/>
    <property type="molecule type" value="Genomic_DNA"/>
</dbReference>
<accession>A0A3G9JU38</accession>
<evidence type="ECO:0000313" key="9">
    <source>
        <dbReference type="Proteomes" id="UP000268059"/>
    </source>
</evidence>
<dbReference type="InterPro" id="IPR052027">
    <property type="entry name" value="PspC"/>
</dbReference>
<evidence type="ECO:0000256" key="5">
    <source>
        <dbReference type="ARBA" id="ARBA00023136"/>
    </source>
</evidence>
<comment type="subcellular location">
    <subcellularLocation>
        <location evidence="1">Cell membrane</location>
        <topology evidence="1">Single-pass membrane protein</topology>
    </subcellularLocation>
</comment>
<evidence type="ECO:0000313" key="8">
    <source>
        <dbReference type="EMBL" id="BBH26619.1"/>
    </source>
</evidence>
<feature type="domain" description="Phage shock protein PspC N-terminal" evidence="7">
    <location>
        <begin position="3"/>
        <end position="60"/>
    </location>
</feature>
<dbReference type="PANTHER" id="PTHR33885">
    <property type="entry name" value="PHAGE SHOCK PROTEIN C"/>
    <property type="match status" value="1"/>
</dbReference>
<dbReference type="KEGG" id="ebm:SG0102_15530"/>
<keyword evidence="4 6" id="KW-1133">Transmembrane helix</keyword>
<evidence type="ECO:0000256" key="3">
    <source>
        <dbReference type="ARBA" id="ARBA00022692"/>
    </source>
</evidence>
<dbReference type="RefSeq" id="WP_125119462.1">
    <property type="nucleotide sequence ID" value="NZ_AP019309.1"/>
</dbReference>
<proteinExistence type="predicted"/>
<dbReference type="Proteomes" id="UP000268059">
    <property type="component" value="Chromosome"/>
</dbReference>
<keyword evidence="5 6" id="KW-0472">Membrane</keyword>
<dbReference type="OrthoDB" id="9815286at2"/>
<protein>
    <recommendedName>
        <fullName evidence="7">Phage shock protein PspC N-terminal domain-containing protein</fullName>
    </recommendedName>
</protein>
<evidence type="ECO:0000256" key="4">
    <source>
        <dbReference type="ARBA" id="ARBA00022989"/>
    </source>
</evidence>
<dbReference type="AlphaFoldDB" id="A0A3G9JU38"/>
<feature type="transmembrane region" description="Helical" evidence="6">
    <location>
        <begin position="34"/>
        <end position="57"/>
    </location>
</feature>
<organism evidence="8 9">
    <name type="scientific">Intestinibaculum porci</name>
    <dbReference type="NCBI Taxonomy" id="2487118"/>
    <lineage>
        <taxon>Bacteria</taxon>
        <taxon>Bacillati</taxon>
        <taxon>Bacillota</taxon>
        <taxon>Erysipelotrichia</taxon>
        <taxon>Erysipelotrichales</taxon>
        <taxon>Erysipelotrichaceae</taxon>
        <taxon>Intestinibaculum</taxon>
    </lineage>
</organism>
<evidence type="ECO:0000256" key="1">
    <source>
        <dbReference type="ARBA" id="ARBA00004162"/>
    </source>
</evidence>
<sequence length="61" mass="6877">MDKRLFRSKKDRMIGGVCGGLAEYLNIDPAIVRIVAALLMLTWGTGILLYIIMWIVIPEEV</sequence>
<keyword evidence="3 6" id="KW-0812">Transmembrane</keyword>